<reference evidence="2" key="1">
    <citation type="submission" date="2016-10" db="EMBL/GenBank/DDBJ databases">
        <authorList>
            <person name="Jeantristanb JTB J.-T."/>
            <person name="Ricardo R."/>
        </authorList>
    </citation>
    <scope>NUCLEOTIDE SEQUENCE [LARGE SCALE GENOMIC DNA]</scope>
</reference>
<proteinExistence type="predicted"/>
<evidence type="ECO:0000313" key="2">
    <source>
        <dbReference type="Proteomes" id="UP000249723"/>
    </source>
</evidence>
<dbReference type="EMBL" id="FMWP01000087">
    <property type="protein sequence ID" value="SCZ95703.1"/>
    <property type="molecule type" value="Genomic_DNA"/>
</dbReference>
<sequence>MPILAVANTLAPRAAQHHDLKRVLAPTRFDFTTLFYPDGQPPKRMLARVSTTDSPFPGHFRTSVVETYLPSADFQRLVFGVYSRSRDFGKSAEGWVCPKDGWMACVILGCWLSW</sequence>
<name>A0A2X0LI05_9BASI</name>
<accession>A0A2X0LI05</accession>
<gene>
    <name evidence="1" type="ORF">BZ3500_MVSOF-1268-A1-R1_CHR8-1G09740</name>
</gene>
<dbReference type="AlphaFoldDB" id="A0A2X0LI05"/>
<evidence type="ECO:0000313" key="1">
    <source>
        <dbReference type="EMBL" id="SCZ95703.1"/>
    </source>
</evidence>
<protein>
    <submittedName>
        <fullName evidence="1">BZ3500_MvSof-1268-A1-R1_Chr8-1g09740 protein</fullName>
    </submittedName>
</protein>
<organism evidence="1 2">
    <name type="scientific">Microbotryum saponariae</name>
    <dbReference type="NCBI Taxonomy" id="289078"/>
    <lineage>
        <taxon>Eukaryota</taxon>
        <taxon>Fungi</taxon>
        <taxon>Dikarya</taxon>
        <taxon>Basidiomycota</taxon>
        <taxon>Pucciniomycotina</taxon>
        <taxon>Microbotryomycetes</taxon>
        <taxon>Microbotryales</taxon>
        <taxon>Microbotryaceae</taxon>
        <taxon>Microbotryum</taxon>
    </lineage>
</organism>
<dbReference type="Proteomes" id="UP000249723">
    <property type="component" value="Unassembled WGS sequence"/>
</dbReference>
<keyword evidence="2" id="KW-1185">Reference proteome</keyword>